<accession>A0A327KB14</accession>
<dbReference type="AlphaFoldDB" id="A0A327KB14"/>
<dbReference type="EMBL" id="WNKV01000021">
    <property type="protein sequence ID" value="MTW18895.1"/>
    <property type="molecule type" value="Genomic_DNA"/>
</dbReference>
<evidence type="ECO:0000313" key="2">
    <source>
        <dbReference type="Proteomes" id="UP000438991"/>
    </source>
</evidence>
<dbReference type="PRINTS" id="PR00420">
    <property type="entry name" value="RNGMNOXGNASE"/>
</dbReference>
<dbReference type="Pfam" id="PF13450">
    <property type="entry name" value="NAD_binding_8"/>
    <property type="match status" value="1"/>
</dbReference>
<dbReference type="PANTHER" id="PTHR42685:SF22">
    <property type="entry name" value="CONDITIONED MEDIUM FACTOR RECEPTOR 1"/>
    <property type="match status" value="1"/>
</dbReference>
<dbReference type="Gene3D" id="3.50.50.60">
    <property type="entry name" value="FAD/NAD(P)-binding domain"/>
    <property type="match status" value="1"/>
</dbReference>
<proteinExistence type="predicted"/>
<evidence type="ECO:0000313" key="1">
    <source>
        <dbReference type="EMBL" id="MTW18895.1"/>
    </source>
</evidence>
<protein>
    <submittedName>
        <fullName evidence="1">NAD(P)-binding protein</fullName>
    </submittedName>
</protein>
<dbReference type="InterPro" id="IPR050407">
    <property type="entry name" value="Geranylgeranyl_reductase"/>
</dbReference>
<reference evidence="1 2" key="1">
    <citation type="submission" date="2019-11" db="EMBL/GenBank/DDBJ databases">
        <title>Whole-genome sequence of Rhodoplanes serenus DSM 18633, type strain.</title>
        <authorList>
            <person name="Kyndt J.A."/>
            <person name="Meyer T.E."/>
        </authorList>
    </citation>
    <scope>NUCLEOTIDE SEQUENCE [LARGE SCALE GENOMIC DNA]</scope>
    <source>
        <strain evidence="1 2">DSM 18633</strain>
    </source>
</reference>
<comment type="caution">
    <text evidence="1">The sequence shown here is derived from an EMBL/GenBank/DDBJ whole genome shotgun (WGS) entry which is preliminary data.</text>
</comment>
<dbReference type="RefSeq" id="WP_111386051.1">
    <property type="nucleotide sequence ID" value="NZ_NPEW01000150.1"/>
</dbReference>
<dbReference type="InterPro" id="IPR036188">
    <property type="entry name" value="FAD/NAD-bd_sf"/>
</dbReference>
<dbReference type="SUPFAM" id="SSF51905">
    <property type="entry name" value="FAD/NAD(P)-binding domain"/>
    <property type="match status" value="1"/>
</dbReference>
<dbReference type="Proteomes" id="UP000438991">
    <property type="component" value="Unassembled WGS sequence"/>
</dbReference>
<sequence>MREVETIVVGGGPAGSTCARRLVQHGRDVVVLDKAQFPRLKLCAGWITDKVLRDLDIAPGDYPHPMLRLDIRAHVPGLPFGLRWFPTPGANWSIRRIEFDAWLLARAGAEVVAHEVRRIRRDGDRFIVDDAFACRWLIGAGGTMCPVRRALFPEGRNKSRQIVTLEKEFPYPAREDVCRLTFFRRGLVGYAWVVPKGDGVVNIGIGGKAKYFRTSGTNIHDHFRAFLDDLVREGRLDAATAADLKETGHPYYLFSRDGAVRDGRCLLIGDSAGLATMDLGEGIGPAVESGLMAADEILGRGTYDKGEVTLFSLSGLTQRLMRRANRRHLPAPTAA</sequence>
<name>A0A327KB14_9BRAD</name>
<dbReference type="PANTHER" id="PTHR42685">
    <property type="entry name" value="GERANYLGERANYL DIPHOSPHATE REDUCTASE"/>
    <property type="match status" value="1"/>
</dbReference>
<gene>
    <name evidence="1" type="ORF">GJ689_22105</name>
</gene>
<organism evidence="1 2">
    <name type="scientific">Rhodoplanes serenus</name>
    <dbReference type="NCBI Taxonomy" id="200615"/>
    <lineage>
        <taxon>Bacteria</taxon>
        <taxon>Pseudomonadati</taxon>
        <taxon>Pseudomonadota</taxon>
        <taxon>Alphaproteobacteria</taxon>
        <taxon>Hyphomicrobiales</taxon>
        <taxon>Nitrobacteraceae</taxon>
        <taxon>Rhodoplanes</taxon>
    </lineage>
</organism>